<accession>A0A4Z0Q1D0</accession>
<proteinExistence type="predicted"/>
<keyword evidence="1" id="KW-1133">Transmembrane helix</keyword>
<keyword evidence="1" id="KW-0812">Transmembrane</keyword>
<dbReference type="EMBL" id="SRLC01000001">
    <property type="protein sequence ID" value="TGE23858.1"/>
    <property type="molecule type" value="Genomic_DNA"/>
</dbReference>
<evidence type="ECO:0000313" key="3">
    <source>
        <dbReference type="Proteomes" id="UP000297549"/>
    </source>
</evidence>
<dbReference type="Gene3D" id="1.25.40.10">
    <property type="entry name" value="Tetratricopeptide repeat domain"/>
    <property type="match status" value="1"/>
</dbReference>
<protein>
    <submittedName>
        <fullName evidence="2">Uncharacterized protein</fullName>
    </submittedName>
</protein>
<gene>
    <name evidence="2" type="ORF">E5K00_01180</name>
</gene>
<keyword evidence="1" id="KW-0472">Membrane</keyword>
<reference evidence="2 3" key="1">
    <citation type="submission" date="2019-04" db="EMBL/GenBank/DDBJ databases">
        <authorList>
            <person name="Feng G."/>
            <person name="Zhang J."/>
            <person name="Zhu H."/>
        </authorList>
    </citation>
    <scope>NUCLEOTIDE SEQUENCE [LARGE SCALE GENOMIC DNA]</scope>
    <source>
        <strain evidence="2 3">JCM 31653</strain>
    </source>
</reference>
<dbReference type="AlphaFoldDB" id="A0A4Z0Q1D0"/>
<organism evidence="2 3">
    <name type="scientific">Hymenobacter aquaticus</name>
    <dbReference type="NCBI Taxonomy" id="1867101"/>
    <lineage>
        <taxon>Bacteria</taxon>
        <taxon>Pseudomonadati</taxon>
        <taxon>Bacteroidota</taxon>
        <taxon>Cytophagia</taxon>
        <taxon>Cytophagales</taxon>
        <taxon>Hymenobacteraceae</taxon>
        <taxon>Hymenobacter</taxon>
    </lineage>
</organism>
<name>A0A4Z0Q1D0_9BACT</name>
<comment type="caution">
    <text evidence="2">The sequence shown here is derived from an EMBL/GenBank/DDBJ whole genome shotgun (WGS) entry which is preliminary data.</text>
</comment>
<keyword evidence="3" id="KW-1185">Reference proteome</keyword>
<feature type="transmembrane region" description="Helical" evidence="1">
    <location>
        <begin position="123"/>
        <end position="144"/>
    </location>
</feature>
<dbReference type="InterPro" id="IPR011990">
    <property type="entry name" value="TPR-like_helical_dom_sf"/>
</dbReference>
<feature type="transmembrane region" description="Helical" evidence="1">
    <location>
        <begin position="150"/>
        <end position="170"/>
    </location>
</feature>
<evidence type="ECO:0000256" key="1">
    <source>
        <dbReference type="SAM" id="Phobius"/>
    </source>
</evidence>
<evidence type="ECO:0000313" key="2">
    <source>
        <dbReference type="EMBL" id="TGE23858.1"/>
    </source>
</evidence>
<dbReference type="Proteomes" id="UP000297549">
    <property type="component" value="Unassembled WGS sequence"/>
</dbReference>
<dbReference type="RefSeq" id="WP_167856697.1">
    <property type="nucleotide sequence ID" value="NZ_SRLC01000001.1"/>
</dbReference>
<sequence length="235" mass="27223">MKNAFFFFLCSWLTIQEASSQNSSPAIEKADSLFARGRYEAAYPLYRQELRQGFTSARALVRMAYIQEGLGHYPAALYYLSLAHRRKPSHATWHKMTELAQSNRLAGYPDTWRTKLLITFRRYYYLILQGLLIGAVLGGVLLLMRPRTTRPWWVVYGIYLAAVGFYLNFLRFSQVGLVARPHAALMSGPSAGATWLTTARAGDRLLVRNQQDIWYRVEWRNRDAYIRRDDLLLLD</sequence>
<dbReference type="SUPFAM" id="SSF48452">
    <property type="entry name" value="TPR-like"/>
    <property type="match status" value="1"/>
</dbReference>